<evidence type="ECO:0000313" key="2">
    <source>
        <dbReference type="EMBL" id="KFM19751.1"/>
    </source>
</evidence>
<dbReference type="InterPro" id="IPR016437">
    <property type="entry name" value="MCT-1/Tma20"/>
</dbReference>
<dbReference type="AlphaFoldDB" id="A0A087S1Z7"/>
<keyword evidence="2" id="KW-0560">Oxidoreductase</keyword>
<name>A0A087S1Z7_9ARCH</name>
<evidence type="ECO:0000313" key="3">
    <source>
        <dbReference type="Proteomes" id="UP000029387"/>
    </source>
</evidence>
<dbReference type="FunFam" id="2.30.130.10:FF:000017">
    <property type="entry name" value="RNA-binding protein, containing PUA domain"/>
    <property type="match status" value="1"/>
</dbReference>
<dbReference type="InterPro" id="IPR015947">
    <property type="entry name" value="PUA-like_sf"/>
</dbReference>
<dbReference type="GO" id="GO:0004604">
    <property type="term" value="F:phosphoadenylyl-sulfate reductase (thioredoxin) activity"/>
    <property type="evidence" value="ECO:0007669"/>
    <property type="project" value="UniProtKB-EC"/>
</dbReference>
<dbReference type="InterPro" id="IPR004521">
    <property type="entry name" value="Uncharacterised_CHP00451"/>
</dbReference>
<dbReference type="Pfam" id="PF01472">
    <property type="entry name" value="PUA"/>
    <property type="match status" value="1"/>
</dbReference>
<keyword evidence="3" id="KW-1185">Reference proteome</keyword>
<dbReference type="PIRSF" id="PIRSF005067">
    <property type="entry name" value="Tma_RNA-bind_prd"/>
    <property type="match status" value="1"/>
</dbReference>
<dbReference type="Gene3D" id="2.30.130.10">
    <property type="entry name" value="PUA domain"/>
    <property type="match status" value="1"/>
</dbReference>
<dbReference type="Proteomes" id="UP000029387">
    <property type="component" value="Unassembled WGS sequence"/>
</dbReference>
<reference evidence="2 3" key="1">
    <citation type="submission" date="2014-06" db="EMBL/GenBank/DDBJ databases">
        <authorList>
            <person name="Ngugi D.K."/>
            <person name="Blom J."/>
            <person name="Alam I."/>
            <person name="Rashid M."/>
            <person name="Baalawi W."/>
            <person name="Zhang G."/>
            <person name="Hikmawan T."/>
            <person name="Guan Y."/>
            <person name="Antunes A."/>
            <person name="Siam R."/>
            <person name="El-Dorry H."/>
            <person name="Bajic V."/>
            <person name="Stingl U."/>
        </authorList>
    </citation>
    <scope>NUCLEOTIDE SEQUENCE [LARGE SCALE GENOMIC DNA]</scope>
    <source>
        <strain evidence="2">SCGC AAA799-P11</strain>
    </source>
</reference>
<organism evidence="2 3">
    <name type="scientific">Marine Group I thaumarchaeote SCGC AAA799-P11</name>
    <dbReference type="NCBI Taxonomy" id="1502295"/>
    <lineage>
        <taxon>Archaea</taxon>
        <taxon>Nitrososphaerota</taxon>
        <taxon>Marine Group I</taxon>
    </lineage>
</organism>
<proteinExistence type="predicted"/>
<evidence type="ECO:0000259" key="1">
    <source>
        <dbReference type="SMART" id="SM00359"/>
    </source>
</evidence>
<dbReference type="PANTHER" id="PTHR22798:SF0">
    <property type="entry name" value="MALIGNANT T-CELL-AMPLIFIED SEQUENCE 1"/>
    <property type="match status" value="1"/>
</dbReference>
<dbReference type="EMBL" id="JOSZ01000005">
    <property type="protein sequence ID" value="KFM19751.1"/>
    <property type="molecule type" value="Genomic_DNA"/>
</dbReference>
<dbReference type="GO" id="GO:0003723">
    <property type="term" value="F:RNA binding"/>
    <property type="evidence" value="ECO:0007669"/>
    <property type="project" value="InterPro"/>
</dbReference>
<dbReference type="InterPro" id="IPR002478">
    <property type="entry name" value="PUA"/>
</dbReference>
<dbReference type="PANTHER" id="PTHR22798">
    <property type="entry name" value="MCT-1 PROTEIN"/>
    <property type="match status" value="1"/>
</dbReference>
<feature type="domain" description="PUA" evidence="1">
    <location>
        <begin position="72"/>
        <end position="146"/>
    </location>
</feature>
<comment type="caution">
    <text evidence="2">The sequence shown here is derived from an EMBL/GenBank/DDBJ whole genome shotgun (WGS) entry which is preliminary data.</text>
</comment>
<dbReference type="InterPro" id="IPR036974">
    <property type="entry name" value="PUA_sf"/>
</dbReference>
<dbReference type="SMART" id="SM00359">
    <property type="entry name" value="PUA"/>
    <property type="match status" value="1"/>
</dbReference>
<dbReference type="SUPFAM" id="SSF88697">
    <property type="entry name" value="PUA domain-like"/>
    <property type="match status" value="1"/>
</dbReference>
<sequence length="158" mass="17859">MKSNLISKSETSALLKTVSEEWGIELPKIKNLKVHQILDDAQIITGKGIKILKINEDYLPFLSETDTLEKFPSITVDMGAVKFMCKGANLMRPGIRSFTEFEKNKLVCIVEESQHKFLAVGKSVVSSDEAEKMDKGEVVKNLHYISDKFWETGKTIYD</sequence>
<dbReference type="CDD" id="cd21154">
    <property type="entry name" value="PUA_MJ1432-like"/>
    <property type="match status" value="1"/>
</dbReference>
<dbReference type="PATRIC" id="fig|1502295.3.peg.474"/>
<dbReference type="EC" id="1.8.4.8" evidence="2"/>
<dbReference type="Gene3D" id="3.10.450.120">
    <property type="entry name" value="Pre-PUA domain, domain 1"/>
    <property type="match status" value="1"/>
</dbReference>
<dbReference type="NCBIfam" id="TIGR00451">
    <property type="entry name" value="unchar_dom_2"/>
    <property type="match status" value="1"/>
</dbReference>
<accession>A0A087S1Z7</accession>
<gene>
    <name evidence="2" type="primary">truB</name>
    <name evidence="2" type="ORF">AAA799P11_00496</name>
</gene>
<dbReference type="PROSITE" id="PS50890">
    <property type="entry name" value="PUA"/>
    <property type="match status" value="1"/>
</dbReference>
<dbReference type="GO" id="GO:0001731">
    <property type="term" value="P:formation of translation preinitiation complex"/>
    <property type="evidence" value="ECO:0007669"/>
    <property type="project" value="TreeGrafter"/>
</dbReference>
<protein>
    <submittedName>
        <fullName evidence="2">Putative tRNA pseudouridine synthase B protein</fullName>
        <ecNumber evidence="2">1.8.4.8</ecNumber>
    </submittedName>
</protein>